<dbReference type="InterPro" id="IPR040198">
    <property type="entry name" value="Fido_containing"/>
</dbReference>
<dbReference type="AlphaFoldDB" id="A0A368UML3"/>
<dbReference type="EMBL" id="QPIZ01000024">
    <property type="protein sequence ID" value="RCW30026.1"/>
    <property type="molecule type" value="Genomic_DNA"/>
</dbReference>
<accession>A0A368UML3</accession>
<dbReference type="SUPFAM" id="SSF140931">
    <property type="entry name" value="Fic-like"/>
    <property type="match status" value="1"/>
</dbReference>
<reference evidence="4 5" key="1">
    <citation type="submission" date="2018-07" db="EMBL/GenBank/DDBJ databases">
        <title>Freshwater and sediment microbial communities from various areas in North America, analyzing microbe dynamics in response to fracking.</title>
        <authorList>
            <person name="Lamendella R."/>
        </authorList>
    </citation>
    <scope>NUCLEOTIDE SEQUENCE [LARGE SCALE GENOMIC DNA]</scope>
    <source>
        <strain evidence="4 5">160A</strain>
    </source>
</reference>
<keyword evidence="2" id="KW-0067">ATP-binding</keyword>
<keyword evidence="2" id="KW-0547">Nucleotide-binding</keyword>
<evidence type="ECO:0000313" key="4">
    <source>
        <dbReference type="EMBL" id="RCW30026.1"/>
    </source>
</evidence>
<dbReference type="PANTHER" id="PTHR13504">
    <property type="entry name" value="FIDO DOMAIN-CONTAINING PROTEIN DDB_G0283145"/>
    <property type="match status" value="1"/>
</dbReference>
<name>A0A368UML3_9BACT</name>
<feature type="domain" description="Fido" evidence="3">
    <location>
        <begin position="249"/>
        <end position="400"/>
    </location>
</feature>
<dbReference type="PROSITE" id="PS51459">
    <property type="entry name" value="FIDO"/>
    <property type="match status" value="1"/>
</dbReference>
<feature type="binding site" evidence="2">
    <location>
        <begin position="341"/>
        <end position="348"/>
    </location>
    <ligand>
        <name>ATP</name>
        <dbReference type="ChEBI" id="CHEBI:30616"/>
    </ligand>
</feature>
<proteinExistence type="predicted"/>
<evidence type="ECO:0000259" key="3">
    <source>
        <dbReference type="PROSITE" id="PS51459"/>
    </source>
</evidence>
<dbReference type="Proteomes" id="UP000252733">
    <property type="component" value="Unassembled WGS sequence"/>
</dbReference>
<keyword evidence="5" id="KW-1185">Reference proteome</keyword>
<evidence type="ECO:0000256" key="1">
    <source>
        <dbReference type="PIRSR" id="PIRSR640198-1"/>
    </source>
</evidence>
<gene>
    <name evidence="4" type="ORF">DFO77_12438</name>
</gene>
<evidence type="ECO:0000313" key="5">
    <source>
        <dbReference type="Proteomes" id="UP000252733"/>
    </source>
</evidence>
<feature type="active site" evidence="1">
    <location>
        <position position="337"/>
    </location>
</feature>
<evidence type="ECO:0000256" key="2">
    <source>
        <dbReference type="PIRSR" id="PIRSR640198-2"/>
    </source>
</evidence>
<feature type="binding site" evidence="2">
    <location>
        <begin position="290"/>
        <end position="293"/>
    </location>
    <ligand>
        <name>ATP</name>
        <dbReference type="ChEBI" id="CHEBI:30616"/>
    </ligand>
</feature>
<dbReference type="GO" id="GO:0005524">
    <property type="term" value="F:ATP binding"/>
    <property type="evidence" value="ECO:0007669"/>
    <property type="project" value="UniProtKB-KW"/>
</dbReference>
<sequence>MENINFSQVVTVFHGRTLPEKARIAGYGAVIDKLGLSMPMPERLALISSKNRQYVYGNWRVFTSRHLPDNDLYSHLIFAIKYEGINLLFFKKLFLKISTSEVISIISGEPTGQYSRKIWFLYEWLMTDLLDVPDIQQGNYVPLLDEKKQFATRGVRSKRHRIINNLPGTRDFCPLVFKTEKLINYCSSALSEQQDKRLSRVGKDLLQRASAFLLLKDSKASFSIEGESPKSKRAARWGNAIGQAGTNALSKDELLRLQQMVIENTRFVMLGFRREGGFVGEHDRLTGEPVPEHISARWQDLEQLMSGLTATSYLLEEEEIDAVVAAAIVAFGFVFIHPFQDGNGRIHRYLIHHILARKGFTKQVVIFPVSTSILDHITDYRNILQQYSHPLLDFIDWEQTADNNVTVQNETIDFYRYFDATPQAEFLYDCVADTIFNIIPQEVKYLAQYDRFKHFLDDEFEMPDKTVALLVRFLEQNEGKLSNRAKDKEFSDLSDSELEVIEKRFADIFYD</sequence>
<dbReference type="Pfam" id="PF02661">
    <property type="entry name" value="Fic"/>
    <property type="match status" value="1"/>
</dbReference>
<dbReference type="RefSeq" id="WP_114437719.1">
    <property type="nucleotide sequence ID" value="NZ_QPIZ01000024.1"/>
</dbReference>
<dbReference type="Gene3D" id="1.10.3290.10">
    <property type="entry name" value="Fido-like domain"/>
    <property type="match status" value="1"/>
</dbReference>
<comment type="caution">
    <text evidence="4">The sequence shown here is derived from an EMBL/GenBank/DDBJ whole genome shotgun (WGS) entry which is preliminary data.</text>
</comment>
<dbReference type="InterPro" id="IPR003812">
    <property type="entry name" value="Fido"/>
</dbReference>
<dbReference type="InterPro" id="IPR036597">
    <property type="entry name" value="Fido-like_dom_sf"/>
</dbReference>
<protein>
    <submittedName>
        <fullName evidence="4">Fic family protein</fullName>
    </submittedName>
</protein>
<dbReference type="PANTHER" id="PTHR13504:SF38">
    <property type="entry name" value="FIDO DOMAIN-CONTAINING PROTEIN"/>
    <property type="match status" value="1"/>
</dbReference>
<organism evidence="4 5">
    <name type="scientific">Marinilabilia salmonicolor</name>
    <dbReference type="NCBI Taxonomy" id="989"/>
    <lineage>
        <taxon>Bacteria</taxon>
        <taxon>Pseudomonadati</taxon>
        <taxon>Bacteroidota</taxon>
        <taxon>Bacteroidia</taxon>
        <taxon>Marinilabiliales</taxon>
        <taxon>Marinilabiliaceae</taxon>
        <taxon>Marinilabilia</taxon>
    </lineage>
</organism>